<dbReference type="AlphaFoldDB" id="A0A3N6N108"/>
<organism evidence="2 3">
    <name type="scientific">Natrarchaeobius halalkaliphilus</name>
    <dbReference type="NCBI Taxonomy" id="1679091"/>
    <lineage>
        <taxon>Archaea</taxon>
        <taxon>Methanobacteriati</taxon>
        <taxon>Methanobacteriota</taxon>
        <taxon>Stenosarchaea group</taxon>
        <taxon>Halobacteria</taxon>
        <taxon>Halobacteriales</taxon>
        <taxon>Natrialbaceae</taxon>
        <taxon>Natrarchaeobius</taxon>
    </lineage>
</organism>
<comment type="caution">
    <text evidence="2">The sequence shown here is derived from an EMBL/GenBank/DDBJ whole genome shotgun (WGS) entry which is preliminary data.</text>
</comment>
<dbReference type="Pfam" id="PF18545">
    <property type="entry name" value="HalOD1"/>
    <property type="match status" value="1"/>
</dbReference>
<evidence type="ECO:0000313" key="3">
    <source>
        <dbReference type="Proteomes" id="UP000273828"/>
    </source>
</evidence>
<gene>
    <name evidence="2" type="ORF">EA462_06640</name>
</gene>
<protein>
    <recommendedName>
        <fullName evidence="1">Halobacterial output domain-containing protein</fullName>
    </recommendedName>
</protein>
<proteinExistence type="predicted"/>
<dbReference type="InterPro" id="IPR040624">
    <property type="entry name" value="HalOD1"/>
</dbReference>
<dbReference type="Proteomes" id="UP000273828">
    <property type="component" value="Unassembled WGS sequence"/>
</dbReference>
<keyword evidence="3" id="KW-1185">Reference proteome</keyword>
<name>A0A3N6N108_9EURY</name>
<sequence>MGHGESISVTITRAVAAYDGVRPTELDPPLYDAIDTDALNALFRPSDNATDNRSISLEFRYEDYTIRVAGPDDIEIELANATPESTETR</sequence>
<accession>A0A3N6N108</accession>
<feature type="domain" description="Halobacterial output" evidence="1">
    <location>
        <begin position="4"/>
        <end position="77"/>
    </location>
</feature>
<dbReference type="EMBL" id="REFY01000002">
    <property type="protein sequence ID" value="RQG91622.1"/>
    <property type="molecule type" value="Genomic_DNA"/>
</dbReference>
<dbReference type="OrthoDB" id="271604at2157"/>
<evidence type="ECO:0000259" key="1">
    <source>
        <dbReference type="Pfam" id="PF18545"/>
    </source>
</evidence>
<dbReference type="RefSeq" id="WP_124177753.1">
    <property type="nucleotide sequence ID" value="NZ_REFY01000002.1"/>
</dbReference>
<evidence type="ECO:0000313" key="2">
    <source>
        <dbReference type="EMBL" id="RQG91622.1"/>
    </source>
</evidence>
<reference evidence="2 3" key="1">
    <citation type="submission" date="2018-10" db="EMBL/GenBank/DDBJ databases">
        <title>Natrarchaeobius chitinivorans gen. nov., sp. nov., and Natrarchaeobius haloalkaliphilus sp. nov., alkaliphilic, chitin-utilizing haloarchaea from hypersaline alkaline lakes.</title>
        <authorList>
            <person name="Sorokin D.Y."/>
            <person name="Elcheninov A.G."/>
            <person name="Kostrikina N.A."/>
            <person name="Bale N.J."/>
            <person name="Sinninghe Damste J.S."/>
            <person name="Khijniak T.V."/>
            <person name="Kublanov I.V."/>
            <person name="Toshchakov S.V."/>
        </authorList>
    </citation>
    <scope>NUCLEOTIDE SEQUENCE [LARGE SCALE GENOMIC DNA]</scope>
    <source>
        <strain evidence="2 3">AArcht-Sl</strain>
    </source>
</reference>